<evidence type="ECO:0000256" key="3">
    <source>
        <dbReference type="ARBA" id="ARBA00022840"/>
    </source>
</evidence>
<sequence>MLSIHKNIYKSLEYYKKTKNVPNILFHGESGCGKKTIVKTFVDSLYTNADDRTKYVLVVDCIITNGIKFIREDLKFFAQSQINAKDGVSFKTIILLNAGQLTYDAQSALRRCIEQFSSTTRFFIIIEDKTKLLKPLLSRFSEIFVPLPFVNNQNYNLYQYKKKSQDAYKNYNYRRYIWLKNYFKNHPTTPDNILSQVNILIDRGYNAIEFDGYVKKHKTQEEKIIIVSLLFEKIRKEIKSEKLLLLNYLNNFFLRSNEHLENILDM</sequence>
<proteinExistence type="predicted"/>
<keyword evidence="3" id="KW-0067">ATP-binding</keyword>
<dbReference type="GO" id="GO:0006261">
    <property type="term" value="P:DNA-templated DNA replication"/>
    <property type="evidence" value="ECO:0007669"/>
    <property type="project" value="TreeGrafter"/>
</dbReference>
<dbReference type="GO" id="GO:0005663">
    <property type="term" value="C:DNA replication factor C complex"/>
    <property type="evidence" value="ECO:0007669"/>
    <property type="project" value="TreeGrafter"/>
</dbReference>
<dbReference type="Gene3D" id="3.40.50.300">
    <property type="entry name" value="P-loop containing nucleotide triphosphate hydrolases"/>
    <property type="match status" value="1"/>
</dbReference>
<accession>A0A6C0BXT7</accession>
<dbReference type="GO" id="GO:0006281">
    <property type="term" value="P:DNA repair"/>
    <property type="evidence" value="ECO:0007669"/>
    <property type="project" value="TreeGrafter"/>
</dbReference>
<dbReference type="AlphaFoldDB" id="A0A6C0BXT7"/>
<reference evidence="4" key="1">
    <citation type="journal article" date="2020" name="Nature">
        <title>Giant virus diversity and host interactions through global metagenomics.</title>
        <authorList>
            <person name="Schulz F."/>
            <person name="Roux S."/>
            <person name="Paez-Espino D."/>
            <person name="Jungbluth S."/>
            <person name="Walsh D.A."/>
            <person name="Denef V.J."/>
            <person name="McMahon K.D."/>
            <person name="Konstantinidis K.T."/>
            <person name="Eloe-Fadrosh E.A."/>
            <person name="Kyrpides N.C."/>
            <person name="Woyke T."/>
        </authorList>
    </citation>
    <scope>NUCLEOTIDE SEQUENCE</scope>
    <source>
        <strain evidence="4">GVMAG-M-3300020166-18</strain>
    </source>
</reference>
<dbReference type="InterPro" id="IPR050238">
    <property type="entry name" value="DNA_Rep/Repair_Clamp_Loader"/>
</dbReference>
<evidence type="ECO:0008006" key="5">
    <source>
        <dbReference type="Google" id="ProtNLM"/>
    </source>
</evidence>
<dbReference type="CDD" id="cd00009">
    <property type="entry name" value="AAA"/>
    <property type="match status" value="1"/>
</dbReference>
<protein>
    <recommendedName>
        <fullName evidence="5">AAA+ ATPase domain-containing protein</fullName>
    </recommendedName>
</protein>
<dbReference type="PANTHER" id="PTHR11669">
    <property type="entry name" value="REPLICATION FACTOR C / DNA POLYMERASE III GAMMA-TAU SUBUNIT"/>
    <property type="match status" value="1"/>
</dbReference>
<dbReference type="GO" id="GO:0005524">
    <property type="term" value="F:ATP binding"/>
    <property type="evidence" value="ECO:0007669"/>
    <property type="project" value="UniProtKB-KW"/>
</dbReference>
<dbReference type="SUPFAM" id="SSF52540">
    <property type="entry name" value="P-loop containing nucleoside triphosphate hydrolases"/>
    <property type="match status" value="1"/>
</dbReference>
<dbReference type="PANTHER" id="PTHR11669:SF20">
    <property type="entry name" value="REPLICATION FACTOR C SUBUNIT 4"/>
    <property type="match status" value="1"/>
</dbReference>
<evidence type="ECO:0000313" key="4">
    <source>
        <dbReference type="EMBL" id="QHS96359.1"/>
    </source>
</evidence>
<evidence type="ECO:0000256" key="1">
    <source>
        <dbReference type="ARBA" id="ARBA00022705"/>
    </source>
</evidence>
<keyword evidence="1" id="KW-0235">DNA replication</keyword>
<dbReference type="InterPro" id="IPR027417">
    <property type="entry name" value="P-loop_NTPase"/>
</dbReference>
<keyword evidence="2" id="KW-0547">Nucleotide-binding</keyword>
<name>A0A6C0BXT7_9ZZZZ</name>
<dbReference type="EMBL" id="MN739271">
    <property type="protein sequence ID" value="QHS96359.1"/>
    <property type="molecule type" value="Genomic_DNA"/>
</dbReference>
<evidence type="ECO:0000256" key="2">
    <source>
        <dbReference type="ARBA" id="ARBA00022741"/>
    </source>
</evidence>
<organism evidence="4">
    <name type="scientific">viral metagenome</name>
    <dbReference type="NCBI Taxonomy" id="1070528"/>
    <lineage>
        <taxon>unclassified sequences</taxon>
        <taxon>metagenomes</taxon>
        <taxon>organismal metagenomes</taxon>
    </lineage>
</organism>
<dbReference type="GO" id="GO:0003689">
    <property type="term" value="F:DNA clamp loader activity"/>
    <property type="evidence" value="ECO:0007669"/>
    <property type="project" value="TreeGrafter"/>
</dbReference>